<keyword evidence="3" id="KW-1185">Reference proteome</keyword>
<gene>
    <name evidence="2" type="ORF">U7230_10045</name>
</gene>
<evidence type="ECO:0000313" key="2">
    <source>
        <dbReference type="EMBL" id="WRP16437.1"/>
    </source>
</evidence>
<name>A0ABZ1BUF7_9FIRM</name>
<keyword evidence="1" id="KW-0812">Transmembrane</keyword>
<feature type="transmembrane region" description="Helical" evidence="1">
    <location>
        <begin position="30"/>
        <end position="55"/>
    </location>
</feature>
<dbReference type="EMBL" id="CP141615">
    <property type="protein sequence ID" value="WRP16437.1"/>
    <property type="molecule type" value="Genomic_DNA"/>
</dbReference>
<evidence type="ECO:0008006" key="4">
    <source>
        <dbReference type="Google" id="ProtNLM"/>
    </source>
</evidence>
<evidence type="ECO:0000313" key="3">
    <source>
        <dbReference type="Proteomes" id="UP001332192"/>
    </source>
</evidence>
<dbReference type="RefSeq" id="WP_324715710.1">
    <property type="nucleotide sequence ID" value="NZ_CP141615.1"/>
</dbReference>
<evidence type="ECO:0000256" key="1">
    <source>
        <dbReference type="SAM" id="Phobius"/>
    </source>
</evidence>
<accession>A0ABZ1BUF7</accession>
<keyword evidence="1" id="KW-1133">Transmembrane helix</keyword>
<keyword evidence="1" id="KW-0472">Membrane</keyword>
<proteinExistence type="predicted"/>
<protein>
    <recommendedName>
        <fullName evidence="4">Lipopolysaccharide assembly protein A domain-containing protein</fullName>
    </recommendedName>
</protein>
<sequence>MGTLAALLTVAAAGANVVWFARHGVGPLALLVAAGPLWLGVAAFIGAVTGGGWLLGRLAGGHRRREAQPDPAHPRQNESQ</sequence>
<organism evidence="2 3">
    <name type="scientific">Carboxydichorda subterranea</name>
    <dbReference type="NCBI Taxonomy" id="3109565"/>
    <lineage>
        <taxon>Bacteria</taxon>
        <taxon>Bacillati</taxon>
        <taxon>Bacillota</taxon>
        <taxon>Limnochordia</taxon>
        <taxon>Limnochordales</taxon>
        <taxon>Geochordaceae</taxon>
        <taxon>Carboxydichorda</taxon>
    </lineage>
</organism>
<reference evidence="2 3" key="1">
    <citation type="journal article" date="2024" name="Front. Microbiol.">
        <title>Novel thermophilic genera Geochorda gen. nov. and Carboxydochorda gen. nov. from the deep terrestrial subsurface reveal the ecophysiological diversity in the class Limnochordia.</title>
        <authorList>
            <person name="Karnachuk O.V."/>
            <person name="Lukina A.P."/>
            <person name="Avakyan M.R."/>
            <person name="Kadnikov V.V."/>
            <person name="Begmatov S."/>
            <person name="Beletsky A.V."/>
            <person name="Vlasova K.G."/>
            <person name="Novikov A.A."/>
            <person name="Shcherbakova V.A."/>
            <person name="Mardanov A.V."/>
            <person name="Ravin N.V."/>
        </authorList>
    </citation>
    <scope>NUCLEOTIDE SEQUENCE [LARGE SCALE GENOMIC DNA]</scope>
    <source>
        <strain evidence="2 3">L945</strain>
    </source>
</reference>
<dbReference type="Proteomes" id="UP001332192">
    <property type="component" value="Chromosome"/>
</dbReference>